<comment type="catalytic activity">
    <reaction evidence="5">
        <text>N,N-dimethyl-1,4-phenylenediamine + anthranilate + 2 NAD(+) = 2-(4-dimethylaminophenyl)diazenylbenzoate + 2 NADH + 2 H(+)</text>
        <dbReference type="Rhea" id="RHEA:55872"/>
        <dbReference type="ChEBI" id="CHEBI:15378"/>
        <dbReference type="ChEBI" id="CHEBI:15783"/>
        <dbReference type="ChEBI" id="CHEBI:16567"/>
        <dbReference type="ChEBI" id="CHEBI:57540"/>
        <dbReference type="ChEBI" id="CHEBI:57945"/>
        <dbReference type="ChEBI" id="CHEBI:71579"/>
        <dbReference type="EC" id="1.7.1.17"/>
    </reaction>
    <physiologicalReaction direction="right-to-left" evidence="5">
        <dbReference type="Rhea" id="RHEA:55874"/>
    </physiologicalReaction>
</comment>
<dbReference type="OrthoDB" id="9787136at2"/>
<gene>
    <name evidence="6" type="primary">azoR</name>
    <name evidence="8" type="ORF">TM49_07310</name>
</gene>
<comment type="subunit">
    <text evidence="6">Homodimer.</text>
</comment>
<dbReference type="InterPro" id="IPR003680">
    <property type="entry name" value="Flavodoxin_fold"/>
</dbReference>
<feature type="binding site" evidence="6">
    <location>
        <position position="10"/>
    </location>
    <ligand>
        <name>FMN</name>
        <dbReference type="ChEBI" id="CHEBI:58210"/>
    </ligand>
</feature>
<dbReference type="EC" id="1.7.1.17" evidence="6"/>
<proteinExistence type="inferred from homology"/>
<evidence type="ECO:0000259" key="7">
    <source>
        <dbReference type="Pfam" id="PF02525"/>
    </source>
</evidence>
<organism evidence="8 9">
    <name type="scientific">Martelella endophytica</name>
    <dbReference type="NCBI Taxonomy" id="1486262"/>
    <lineage>
        <taxon>Bacteria</taxon>
        <taxon>Pseudomonadati</taxon>
        <taxon>Pseudomonadota</taxon>
        <taxon>Alphaproteobacteria</taxon>
        <taxon>Hyphomicrobiales</taxon>
        <taxon>Aurantimonadaceae</taxon>
        <taxon>Martelella</taxon>
    </lineage>
</organism>
<dbReference type="STRING" id="1486262.TM49_07310"/>
<dbReference type="HOGENOM" id="CLU_088964_0_0_5"/>
<dbReference type="KEGG" id="mey:TM49_07310"/>
<dbReference type="Proteomes" id="UP000032611">
    <property type="component" value="Chromosome"/>
</dbReference>
<comment type="cofactor">
    <cofactor evidence="6">
        <name>FMN</name>
        <dbReference type="ChEBI" id="CHEBI:58210"/>
    </cofactor>
    <text evidence="6">Binds 1 FMN per subunit.</text>
</comment>
<keyword evidence="9" id="KW-1185">Reference proteome</keyword>
<feature type="domain" description="Flavodoxin-like fold" evidence="7">
    <location>
        <begin position="3"/>
        <end position="193"/>
    </location>
</feature>
<dbReference type="PANTHER" id="PTHR43741">
    <property type="entry name" value="FMN-DEPENDENT NADH-AZOREDUCTASE 1"/>
    <property type="match status" value="1"/>
</dbReference>
<dbReference type="PATRIC" id="fig|1486262.3.peg.1508"/>
<dbReference type="InterPro" id="IPR050104">
    <property type="entry name" value="FMN-dep_NADH:Q_OxRdtase_AzoR1"/>
</dbReference>
<protein>
    <recommendedName>
        <fullName evidence="6">FMN dependent NADH:quinone oxidoreductase</fullName>
        <ecNumber evidence="6">1.6.5.-</ecNumber>
    </recommendedName>
    <alternativeName>
        <fullName evidence="6">Azo-dye reductase</fullName>
    </alternativeName>
    <alternativeName>
        <fullName evidence="6">FMN-dependent NADH-azo compound oxidoreductase</fullName>
    </alternativeName>
    <alternativeName>
        <fullName evidence="6">FMN-dependent NADH-azoreductase</fullName>
        <ecNumber evidence="6">1.7.1.17</ecNumber>
    </alternativeName>
</protein>
<dbReference type="GO" id="GO:0009055">
    <property type="term" value="F:electron transfer activity"/>
    <property type="evidence" value="ECO:0007669"/>
    <property type="project" value="UniProtKB-UniRule"/>
</dbReference>
<evidence type="ECO:0000313" key="9">
    <source>
        <dbReference type="Proteomes" id="UP000032611"/>
    </source>
</evidence>
<evidence type="ECO:0000256" key="1">
    <source>
        <dbReference type="ARBA" id="ARBA00022630"/>
    </source>
</evidence>
<keyword evidence="3 6" id="KW-0560">Oxidoreductase</keyword>
<dbReference type="Pfam" id="PF02525">
    <property type="entry name" value="Flavodoxin_2"/>
    <property type="match status" value="1"/>
</dbReference>
<comment type="caution">
    <text evidence="6">Lacks conserved residue(s) required for the propagation of feature annotation.</text>
</comment>
<comment type="similarity">
    <text evidence="6">Belongs to the azoreductase type 1 family.</text>
</comment>
<evidence type="ECO:0000256" key="6">
    <source>
        <dbReference type="HAMAP-Rule" id="MF_01216"/>
    </source>
</evidence>
<dbReference type="SUPFAM" id="SSF52218">
    <property type="entry name" value="Flavoproteins"/>
    <property type="match status" value="1"/>
</dbReference>
<sequence length="209" mass="22553">MKSVLLLNASPFGENARGYQLALQAISNLQAAHPGIDVIERDLAPADFGRVTPDYARAIISRVAHDSPAFFQSERLIRELEETDALIISTPMHNYTVPAVLKLWIDLVLRAGRSFGFRDGRKVGLLDDRPTVVIVASGGTVTGKATQPDHLTGYLTDVLATIGITNLRFIHVQGLAEDSNAAHSLSQGQRALDADPRFGRGLKSDVSVG</sequence>
<dbReference type="InterPro" id="IPR023048">
    <property type="entry name" value="NADH:quinone_OxRdtase_FMN_depd"/>
</dbReference>
<dbReference type="RefSeq" id="WP_045680239.1">
    <property type="nucleotide sequence ID" value="NZ_CP010803.1"/>
</dbReference>
<accession>A0A0D5LN32</accession>
<evidence type="ECO:0000313" key="8">
    <source>
        <dbReference type="EMBL" id="AJY45541.1"/>
    </source>
</evidence>
<evidence type="ECO:0000256" key="2">
    <source>
        <dbReference type="ARBA" id="ARBA00022643"/>
    </source>
</evidence>
<evidence type="ECO:0000256" key="4">
    <source>
        <dbReference type="ARBA" id="ARBA00023027"/>
    </source>
</evidence>
<dbReference type="Gene3D" id="3.40.50.360">
    <property type="match status" value="1"/>
</dbReference>
<dbReference type="InterPro" id="IPR029039">
    <property type="entry name" value="Flavoprotein-like_sf"/>
</dbReference>
<dbReference type="AlphaFoldDB" id="A0A0D5LN32"/>
<keyword evidence="4 6" id="KW-0520">NAD</keyword>
<dbReference type="PANTHER" id="PTHR43741:SF4">
    <property type="entry name" value="FMN-DEPENDENT NADH:QUINONE OXIDOREDUCTASE"/>
    <property type="match status" value="1"/>
</dbReference>
<dbReference type="GO" id="GO:0010181">
    <property type="term" value="F:FMN binding"/>
    <property type="evidence" value="ECO:0007669"/>
    <property type="project" value="UniProtKB-UniRule"/>
</dbReference>
<dbReference type="GO" id="GO:0016655">
    <property type="term" value="F:oxidoreductase activity, acting on NAD(P)H, quinone or similar compound as acceptor"/>
    <property type="evidence" value="ECO:0007669"/>
    <property type="project" value="InterPro"/>
</dbReference>
<comment type="function">
    <text evidence="6">Also exhibits azoreductase activity. Catalyzes the reductive cleavage of the azo bond in aromatic azo compounds to the corresponding amines.</text>
</comment>
<comment type="catalytic activity">
    <reaction evidence="6">
        <text>2 a quinone + NADH + H(+) = 2 a 1,4-benzosemiquinone + NAD(+)</text>
        <dbReference type="Rhea" id="RHEA:65952"/>
        <dbReference type="ChEBI" id="CHEBI:15378"/>
        <dbReference type="ChEBI" id="CHEBI:57540"/>
        <dbReference type="ChEBI" id="CHEBI:57945"/>
        <dbReference type="ChEBI" id="CHEBI:132124"/>
        <dbReference type="ChEBI" id="CHEBI:134225"/>
    </reaction>
</comment>
<keyword evidence="2 6" id="KW-0288">FMN</keyword>
<dbReference type="EC" id="1.6.5.-" evidence="6"/>
<comment type="function">
    <text evidence="6">Quinone reductase that provides resistance to thiol-specific stress caused by electrophilic quinones.</text>
</comment>
<dbReference type="HAMAP" id="MF_01216">
    <property type="entry name" value="Azoreductase_type1"/>
    <property type="match status" value="1"/>
</dbReference>
<evidence type="ECO:0000256" key="5">
    <source>
        <dbReference type="ARBA" id="ARBA00048542"/>
    </source>
</evidence>
<dbReference type="GO" id="GO:0016652">
    <property type="term" value="F:oxidoreductase activity, acting on NAD(P)H as acceptor"/>
    <property type="evidence" value="ECO:0007669"/>
    <property type="project" value="UniProtKB-UniRule"/>
</dbReference>
<keyword evidence="1 6" id="KW-0285">Flavoprotein</keyword>
<dbReference type="EMBL" id="CP010803">
    <property type="protein sequence ID" value="AJY45541.1"/>
    <property type="molecule type" value="Genomic_DNA"/>
</dbReference>
<name>A0A0D5LN32_MAREN</name>
<reference evidence="8 9" key="1">
    <citation type="journal article" date="2015" name="Genome Announc.">
        <title>Complete genome sequence of Martelella endophytica YC6887, which has antifungal activity associated with a halophyte.</title>
        <authorList>
            <person name="Khan A."/>
            <person name="Khan H."/>
            <person name="Chung E.J."/>
            <person name="Hossain M.T."/>
            <person name="Chung Y.R."/>
        </authorList>
    </citation>
    <scope>NUCLEOTIDE SEQUENCE [LARGE SCALE GENOMIC DNA]</scope>
    <source>
        <strain evidence="8">YC6887</strain>
    </source>
</reference>
<evidence type="ECO:0000256" key="3">
    <source>
        <dbReference type="ARBA" id="ARBA00023002"/>
    </source>
</evidence>